<evidence type="ECO:0000313" key="5">
    <source>
        <dbReference type="Proteomes" id="UP001500831"/>
    </source>
</evidence>
<keyword evidence="5" id="KW-1185">Reference proteome</keyword>
<gene>
    <name evidence="4" type="ORF">GCM10010517_20660</name>
</gene>
<evidence type="ECO:0000256" key="3">
    <source>
        <dbReference type="SAM" id="MobiDB-lite"/>
    </source>
</evidence>
<dbReference type="NCBIfam" id="TIGR00696">
    <property type="entry name" value="wecG_tagA_cpsF"/>
    <property type="match status" value="1"/>
</dbReference>
<evidence type="ECO:0000256" key="2">
    <source>
        <dbReference type="ARBA" id="ARBA00022679"/>
    </source>
</evidence>
<feature type="compositionally biased region" description="Basic residues" evidence="3">
    <location>
        <begin position="85"/>
        <end position="94"/>
    </location>
</feature>
<evidence type="ECO:0000256" key="1">
    <source>
        <dbReference type="ARBA" id="ARBA00022676"/>
    </source>
</evidence>
<keyword evidence="2" id="KW-0808">Transferase</keyword>
<dbReference type="PANTHER" id="PTHR34136">
    <property type="match status" value="1"/>
</dbReference>
<dbReference type="Pfam" id="PF03808">
    <property type="entry name" value="Glyco_tran_WecG"/>
    <property type="match status" value="1"/>
</dbReference>
<sequence>MPPTTERRPVTEPRSAADHHPGTGHRPVTEDRPAGLHRPGAEHGFAAVRGPVTDQRFAADHLAVADPGSPAARHGAAPVPAIPRQRSRQGRTGRSRPDRATRRRLRRRVHVAGVAIDPMTESEIVDHVVAALKRGEGGHLVTPNVDICRTVGRDPRARALVEGADLVVADGMPLVWAARLLGTPVPGRVTGADLIWSLSEAAAFYRYPVYLLGGPPGAAAQAACELILRYPNLVVAGVDSPPYGFEDAPESCARVRDAVVAAGPRLVFVGLGFPKQERLIAALRKDLPGTWFVGCGSAIAFTAGTVRRAPAWMRRSGLEWLFRLAGEPGRLARRYLVDDAPYALGLLTTSLIRGLFS</sequence>
<feature type="compositionally biased region" description="Basic and acidic residues" evidence="3">
    <location>
        <begin position="1"/>
        <end position="34"/>
    </location>
</feature>
<name>A0ABN3VU18_9ACTN</name>
<dbReference type="InterPro" id="IPR004629">
    <property type="entry name" value="WecG_TagA_CpsF"/>
</dbReference>
<reference evidence="4 5" key="1">
    <citation type="journal article" date="2019" name="Int. J. Syst. Evol. Microbiol.">
        <title>The Global Catalogue of Microorganisms (GCM) 10K type strain sequencing project: providing services to taxonomists for standard genome sequencing and annotation.</title>
        <authorList>
            <consortium name="The Broad Institute Genomics Platform"/>
            <consortium name="The Broad Institute Genome Sequencing Center for Infectious Disease"/>
            <person name="Wu L."/>
            <person name="Ma J."/>
        </authorList>
    </citation>
    <scope>NUCLEOTIDE SEQUENCE [LARGE SCALE GENOMIC DNA]</scope>
    <source>
        <strain evidence="4 5">JCM 6242</strain>
    </source>
</reference>
<evidence type="ECO:0000313" key="4">
    <source>
        <dbReference type="EMBL" id="GAA2861835.1"/>
    </source>
</evidence>
<accession>A0ABN3VU18</accession>
<dbReference type="Proteomes" id="UP001500831">
    <property type="component" value="Unassembled WGS sequence"/>
</dbReference>
<proteinExistence type="predicted"/>
<dbReference type="EMBL" id="BAAAVI010000011">
    <property type="protein sequence ID" value="GAA2861835.1"/>
    <property type="molecule type" value="Genomic_DNA"/>
</dbReference>
<organism evidence="4 5">
    <name type="scientific">Streptosporangium fragile</name>
    <dbReference type="NCBI Taxonomy" id="46186"/>
    <lineage>
        <taxon>Bacteria</taxon>
        <taxon>Bacillati</taxon>
        <taxon>Actinomycetota</taxon>
        <taxon>Actinomycetes</taxon>
        <taxon>Streptosporangiales</taxon>
        <taxon>Streptosporangiaceae</taxon>
        <taxon>Streptosporangium</taxon>
    </lineage>
</organism>
<dbReference type="CDD" id="cd06533">
    <property type="entry name" value="Glyco_transf_WecG_TagA"/>
    <property type="match status" value="1"/>
</dbReference>
<dbReference type="PANTHER" id="PTHR34136:SF1">
    <property type="entry name" value="UDP-N-ACETYL-D-MANNOSAMINURONIC ACID TRANSFERASE"/>
    <property type="match status" value="1"/>
</dbReference>
<feature type="region of interest" description="Disordered" evidence="3">
    <location>
        <begin position="65"/>
        <end position="104"/>
    </location>
</feature>
<feature type="region of interest" description="Disordered" evidence="3">
    <location>
        <begin position="1"/>
        <end position="42"/>
    </location>
</feature>
<keyword evidence="1" id="KW-0328">Glycosyltransferase</keyword>
<evidence type="ECO:0008006" key="6">
    <source>
        <dbReference type="Google" id="ProtNLM"/>
    </source>
</evidence>
<protein>
    <recommendedName>
        <fullName evidence="6">Glycosyltransferase</fullName>
    </recommendedName>
</protein>
<comment type="caution">
    <text evidence="4">The sequence shown here is derived from an EMBL/GenBank/DDBJ whole genome shotgun (WGS) entry which is preliminary data.</text>
</comment>